<dbReference type="GeneID" id="26246897"/>
<dbReference type="RefSeq" id="XP_014540303.2">
    <property type="nucleotide sequence ID" value="XM_014684817.2"/>
</dbReference>
<dbReference type="AlphaFoldDB" id="A0A7D5V645"/>
<evidence type="ECO:0000313" key="2">
    <source>
        <dbReference type="EMBL" id="QLI74691.1"/>
    </source>
</evidence>
<organism evidence="2 3">
    <name type="scientific">Metarhizium brunneum</name>
    <dbReference type="NCBI Taxonomy" id="500148"/>
    <lineage>
        <taxon>Eukaryota</taxon>
        <taxon>Fungi</taxon>
        <taxon>Dikarya</taxon>
        <taxon>Ascomycota</taxon>
        <taxon>Pezizomycotina</taxon>
        <taxon>Sordariomycetes</taxon>
        <taxon>Hypocreomycetidae</taxon>
        <taxon>Hypocreales</taxon>
        <taxon>Clavicipitaceae</taxon>
        <taxon>Metarhizium</taxon>
    </lineage>
</organism>
<dbReference type="Proteomes" id="UP000510686">
    <property type="component" value="Chromosome 7"/>
</dbReference>
<keyword evidence="1" id="KW-0472">Membrane</keyword>
<evidence type="ECO:0000256" key="1">
    <source>
        <dbReference type="SAM" id="Phobius"/>
    </source>
</evidence>
<keyword evidence="1" id="KW-1133">Transmembrane helix</keyword>
<protein>
    <submittedName>
        <fullName evidence="2">Uncharacterized protein</fullName>
    </submittedName>
</protein>
<dbReference type="OrthoDB" id="4424523at2759"/>
<feature type="transmembrane region" description="Helical" evidence="1">
    <location>
        <begin position="216"/>
        <end position="235"/>
    </location>
</feature>
<keyword evidence="3" id="KW-1185">Reference proteome</keyword>
<dbReference type="EMBL" id="CP058938">
    <property type="protein sequence ID" value="QLI74691.1"/>
    <property type="molecule type" value="Genomic_DNA"/>
</dbReference>
<feature type="transmembrane region" description="Helical" evidence="1">
    <location>
        <begin position="241"/>
        <end position="260"/>
    </location>
</feature>
<keyword evidence="1" id="KW-0812">Transmembrane</keyword>
<accession>A0A7D5V645</accession>
<gene>
    <name evidence="2" type="ORF">G6M90_00g112360</name>
</gene>
<reference evidence="2 3" key="1">
    <citation type="submission" date="2020-07" db="EMBL/GenBank/DDBJ databases">
        <title>Telomere length de novo assembly of all 7 chromosomes of the fungus, Metarhizium brunneum, using a novel assembly pipeline.</title>
        <authorList>
            <person name="Saud z."/>
            <person name="Kortsinoglou A."/>
            <person name="Kouvelis V.N."/>
            <person name="Butt T.M."/>
        </authorList>
    </citation>
    <scope>NUCLEOTIDE SEQUENCE [LARGE SCALE GENOMIC DNA]</scope>
    <source>
        <strain evidence="2 3">4556</strain>
    </source>
</reference>
<feature type="transmembrane region" description="Helical" evidence="1">
    <location>
        <begin position="109"/>
        <end position="128"/>
    </location>
</feature>
<name>A0A7D5V645_9HYPO</name>
<proteinExistence type="predicted"/>
<sequence length="499" mass="56515">MAILSLSQWDPFKLDALGLVTLFGAKEMNTSIGNLTESKFTEWLPILGSYAVANNEIAEPEQGFVLYNITDGIMATDVSSWFTRWLTSYPITYSATTIHLKTNDKPVPTARTICSLLIGLFTCGLLLIMTIMTADWWGVANVTALCLNVLIRQQMVLMLRSSVNKAVEDLADNPGPDVKVFLTLPNGKAVTILGPRQVLVGVILTDPHPLHPKIYFFWRAAAWGAFGTHAVSLGMTTLFNQILSIVALLSSTYLTAIHVGDRREAIGKRLWLEVEMGDPSWSRGPAYARMAMSEAEEQSMIYRCSQGKQTAWDRLLQALRRKVQEDARFYMRQDVLKFHHLHAIDDKTLYGATSYQVRDHFQSWVPKNLEDRLRPDATNPQNDVDWVHATSTPRYEYCLFVDDVCLESVDHLGVNSPVVKLLRKNWESPLPPQERNYTVPAPFHDGATEYHEEDVGWVYMPLQEYLYKYDLLGKGDWDDQYVRPPYIDGTEDEGGFVGH</sequence>
<evidence type="ECO:0000313" key="3">
    <source>
        <dbReference type="Proteomes" id="UP000510686"/>
    </source>
</evidence>
<dbReference type="KEGG" id="mbrn:26246897"/>